<dbReference type="Proteomes" id="UP000182459">
    <property type="component" value="Chromosome"/>
</dbReference>
<organism evidence="2 3">
    <name type="scientific">Francisella hispaniensis FSC454</name>
    <dbReference type="NCBI Taxonomy" id="1088883"/>
    <lineage>
        <taxon>Bacteria</taxon>
        <taxon>Pseudomonadati</taxon>
        <taxon>Pseudomonadota</taxon>
        <taxon>Gammaproteobacteria</taxon>
        <taxon>Thiotrichales</taxon>
        <taxon>Francisellaceae</taxon>
        <taxon>Francisella</taxon>
    </lineage>
</organism>
<evidence type="ECO:0000313" key="2">
    <source>
        <dbReference type="EMBL" id="APD50841.1"/>
    </source>
</evidence>
<keyword evidence="3" id="KW-1185">Reference proteome</keyword>
<dbReference type="RefSeq" id="WP_066047136.1">
    <property type="nucleotide sequence ID" value="NZ_CP018093.1"/>
</dbReference>
<accession>A0AAC9J7X6</accession>
<reference evidence="2 3" key="1">
    <citation type="submission" date="2016-11" db="EMBL/GenBank/DDBJ databases">
        <authorList>
            <person name="Hagglund E."/>
            <person name="Bystrom M."/>
            <person name="Naslund J."/>
            <person name="Stenberg P."/>
            <person name="Sjodin A."/>
        </authorList>
    </citation>
    <scope>NUCLEOTIDE SEQUENCE [LARGE SCALE GENOMIC DNA]</scope>
    <source>
        <strain evidence="2 3">CCUG 58020</strain>
    </source>
</reference>
<protein>
    <recommendedName>
        <fullName evidence="1">DUF6194 domain-containing protein</fullName>
    </recommendedName>
</protein>
<dbReference type="Pfam" id="PF19694">
    <property type="entry name" value="DUF6194"/>
    <property type="match status" value="1"/>
</dbReference>
<sequence length="153" mass="17472">MNVQEIVMDLLGRYDDLVIHNTYGEIAIMLNPNNQLAKGKYFSTIKGYDGPNDKSSNLNRDTKTFRLNLKISKQRFLEIFNQSKLPERPSKGGVVCLEGSAFDFSQEDKILPHPVYGWISWVSIVNPTQETFDYLLSQGFFDDAYSHAKSLLN</sequence>
<dbReference type="AlphaFoldDB" id="A0AAC9J7X6"/>
<name>A0AAC9J7X6_9GAMM</name>
<dbReference type="EMBL" id="CP018093">
    <property type="protein sequence ID" value="APD50841.1"/>
    <property type="molecule type" value="Genomic_DNA"/>
</dbReference>
<proteinExistence type="predicted"/>
<gene>
    <name evidence="2" type="ORF">FSC454_06860</name>
</gene>
<evidence type="ECO:0000259" key="1">
    <source>
        <dbReference type="Pfam" id="PF19694"/>
    </source>
</evidence>
<dbReference type="InterPro" id="IPR045676">
    <property type="entry name" value="DUF6194"/>
</dbReference>
<dbReference type="KEGG" id="fhi:FSC454_06860"/>
<feature type="domain" description="DUF6194" evidence="1">
    <location>
        <begin position="1"/>
        <end position="149"/>
    </location>
</feature>
<evidence type="ECO:0000313" key="3">
    <source>
        <dbReference type="Proteomes" id="UP000182459"/>
    </source>
</evidence>